<dbReference type="Pfam" id="PF00172">
    <property type="entry name" value="Zn_clus"/>
    <property type="match status" value="1"/>
</dbReference>
<dbReference type="GO" id="GO:0008270">
    <property type="term" value="F:zinc ion binding"/>
    <property type="evidence" value="ECO:0007669"/>
    <property type="project" value="InterPro"/>
</dbReference>
<dbReference type="PROSITE" id="PS00463">
    <property type="entry name" value="ZN2_CY6_FUNGAL_1"/>
    <property type="match status" value="1"/>
</dbReference>
<dbReference type="GO" id="GO:0003677">
    <property type="term" value="F:DNA binding"/>
    <property type="evidence" value="ECO:0007669"/>
    <property type="project" value="UniProtKB-KW"/>
</dbReference>
<dbReference type="InterPro" id="IPR036864">
    <property type="entry name" value="Zn2-C6_fun-type_DNA-bd_sf"/>
</dbReference>
<feature type="compositionally biased region" description="Polar residues" evidence="7">
    <location>
        <begin position="568"/>
        <end position="582"/>
    </location>
</feature>
<accession>A0A8H3UGJ2</accession>
<comment type="caution">
    <text evidence="9">The sequence shown here is derived from an EMBL/GenBank/DDBJ whole genome shotgun (WGS) entry which is preliminary data.</text>
</comment>
<feature type="region of interest" description="Disordered" evidence="7">
    <location>
        <begin position="56"/>
        <end position="77"/>
    </location>
</feature>
<evidence type="ECO:0000313" key="10">
    <source>
        <dbReference type="Proteomes" id="UP000433883"/>
    </source>
</evidence>
<feature type="compositionally biased region" description="Polar residues" evidence="7">
    <location>
        <begin position="61"/>
        <end position="77"/>
    </location>
</feature>
<evidence type="ECO:0000256" key="6">
    <source>
        <dbReference type="ARBA" id="ARBA00023242"/>
    </source>
</evidence>
<feature type="region of interest" description="Disordered" evidence="7">
    <location>
        <begin position="566"/>
        <end position="585"/>
    </location>
</feature>
<dbReference type="Gene3D" id="4.10.240.10">
    <property type="entry name" value="Zn(2)-C6 fungal-type DNA-binding domain"/>
    <property type="match status" value="1"/>
</dbReference>
<keyword evidence="3" id="KW-0805">Transcription regulation</keyword>
<evidence type="ECO:0000256" key="2">
    <source>
        <dbReference type="ARBA" id="ARBA00022833"/>
    </source>
</evidence>
<organism evidence="9 10">
    <name type="scientific">Venturia inaequalis</name>
    <name type="common">Apple scab fungus</name>
    <dbReference type="NCBI Taxonomy" id="5025"/>
    <lineage>
        <taxon>Eukaryota</taxon>
        <taxon>Fungi</taxon>
        <taxon>Dikarya</taxon>
        <taxon>Ascomycota</taxon>
        <taxon>Pezizomycotina</taxon>
        <taxon>Dothideomycetes</taxon>
        <taxon>Pleosporomycetidae</taxon>
        <taxon>Venturiales</taxon>
        <taxon>Venturiaceae</taxon>
        <taxon>Venturia</taxon>
    </lineage>
</organism>
<dbReference type="InterPro" id="IPR021858">
    <property type="entry name" value="Fun_TF"/>
</dbReference>
<sequence>MEEASTSQGSRKLTRASKPKARTGCLTCKLRHVKCDEAKPQCGRCTSLGRRCGGYEHLNRSKNSPQDGSGTPESSGVTTSLTIVRPLVVFVASSNEERRAIEFFHHKAAPQLSGYFHSRFWSELVLQVANDEPAVRHAMIALSSIYESDVHAHSESPHVATKRRDFGLESYNRAIRLLIADMGNGKSVRVPLMTCVVFVCVDCLRGDIPIALKHIEGGMKLLETWRKQHHDPARRDELLRSVDFEIVEKQLCPMFAWLNMATAIFGRPTVSVAFLSADGARATDTTRPPFRSIHDAISSFLDLIDPAIKLIQANVQSKYVGIEPEAIAEQTRLGALMDDWNLSFDHLMQNERTVPMNGYNVMLSTTMSVRVWLEACLSPDEMIWDNYKSKFEEMVQLAEPIVYDSVRFPDEPSKSFSFELGIIPTLQFVAWKCRWPKIRRKALQLLRHAPKRECVYDASYAYALYEKVRELEESALNLSPGETPADDQLPPEYARIHVIDLPALASTSKGRPVNLLTRPGGSGQGWSVRSEFLHLDEDEKLIELEDGQGSDIVEAFSTGFWSPRISKAPSSGSAGDGTSTESHAPAVPVKLTHNQSLIDEESTHIGETSRRFSLRPGEMDASMVVIKGRIPTAASMNGYSGIMQPLASEPATFVG</sequence>
<dbReference type="InterPro" id="IPR001138">
    <property type="entry name" value="Zn2Cys6_DnaBD"/>
</dbReference>
<protein>
    <recommendedName>
        <fullName evidence="8">Zn(2)-C6 fungal-type domain-containing protein</fullName>
    </recommendedName>
</protein>
<keyword evidence="4" id="KW-0238">DNA-binding</keyword>
<keyword evidence="5" id="KW-0804">Transcription</keyword>
<keyword evidence="2" id="KW-0862">Zinc</keyword>
<dbReference type="AlphaFoldDB" id="A0A8H3UGJ2"/>
<evidence type="ECO:0000259" key="8">
    <source>
        <dbReference type="PROSITE" id="PS50048"/>
    </source>
</evidence>
<evidence type="ECO:0000256" key="5">
    <source>
        <dbReference type="ARBA" id="ARBA00023163"/>
    </source>
</evidence>
<proteinExistence type="predicted"/>
<evidence type="ECO:0000256" key="3">
    <source>
        <dbReference type="ARBA" id="ARBA00023015"/>
    </source>
</evidence>
<evidence type="ECO:0000256" key="1">
    <source>
        <dbReference type="ARBA" id="ARBA00022723"/>
    </source>
</evidence>
<dbReference type="GO" id="GO:0000981">
    <property type="term" value="F:DNA-binding transcription factor activity, RNA polymerase II-specific"/>
    <property type="evidence" value="ECO:0007669"/>
    <property type="project" value="InterPro"/>
</dbReference>
<dbReference type="SMART" id="SM00066">
    <property type="entry name" value="GAL4"/>
    <property type="match status" value="1"/>
</dbReference>
<name>A0A8H3UGJ2_VENIN</name>
<dbReference type="PANTHER" id="PTHR36206:SF12">
    <property type="entry name" value="ASPERCRYPTIN BIOSYNTHESIS CLUSTER-SPECIFIC TRANSCRIPTION REGULATOR ATNN-RELATED"/>
    <property type="match status" value="1"/>
</dbReference>
<dbReference type="SUPFAM" id="SSF57701">
    <property type="entry name" value="Zn2/Cys6 DNA-binding domain"/>
    <property type="match status" value="1"/>
</dbReference>
<dbReference type="CDD" id="cd00067">
    <property type="entry name" value="GAL4"/>
    <property type="match status" value="1"/>
</dbReference>
<dbReference type="Proteomes" id="UP000433883">
    <property type="component" value="Unassembled WGS sequence"/>
</dbReference>
<evidence type="ECO:0000256" key="7">
    <source>
        <dbReference type="SAM" id="MobiDB-lite"/>
    </source>
</evidence>
<keyword evidence="6" id="KW-0539">Nucleus</keyword>
<dbReference type="EMBL" id="WNWQ01000382">
    <property type="protein sequence ID" value="KAE9969097.1"/>
    <property type="molecule type" value="Genomic_DNA"/>
</dbReference>
<evidence type="ECO:0000256" key="4">
    <source>
        <dbReference type="ARBA" id="ARBA00023125"/>
    </source>
</evidence>
<dbReference type="InterPro" id="IPR052360">
    <property type="entry name" value="Transcr_Regulatory_Proteins"/>
</dbReference>
<keyword evidence="1" id="KW-0479">Metal-binding</keyword>
<evidence type="ECO:0000313" key="9">
    <source>
        <dbReference type="EMBL" id="KAE9969097.1"/>
    </source>
</evidence>
<reference evidence="9 10" key="1">
    <citation type="submission" date="2019-11" db="EMBL/GenBank/DDBJ databases">
        <title>Venturia inaequalis Genome Resource.</title>
        <authorList>
            <person name="Lichtner F.J."/>
        </authorList>
    </citation>
    <scope>NUCLEOTIDE SEQUENCE [LARGE SCALE GENOMIC DNA]</scope>
    <source>
        <strain evidence="9">Bline_iso_100314</strain>
    </source>
</reference>
<gene>
    <name evidence="9" type="ORF">BLS_005504</name>
</gene>
<dbReference type="PROSITE" id="PS50048">
    <property type="entry name" value="ZN2_CY6_FUNGAL_2"/>
    <property type="match status" value="1"/>
</dbReference>
<feature type="domain" description="Zn(2)-C6 fungal-type" evidence="8">
    <location>
        <begin position="24"/>
        <end position="52"/>
    </location>
</feature>
<dbReference type="Pfam" id="PF11951">
    <property type="entry name" value="Fungal_trans_2"/>
    <property type="match status" value="1"/>
</dbReference>
<dbReference type="PANTHER" id="PTHR36206">
    <property type="entry name" value="ASPERCRYPTIN BIOSYNTHESIS CLUSTER-SPECIFIC TRANSCRIPTION REGULATOR ATNN-RELATED"/>
    <property type="match status" value="1"/>
</dbReference>